<evidence type="ECO:0000256" key="10">
    <source>
        <dbReference type="ARBA" id="ARBA00022840"/>
    </source>
</evidence>
<reference evidence="16 17" key="2">
    <citation type="submission" date="2025-05" db="UniProtKB">
        <authorList>
            <consortium name="RefSeq"/>
        </authorList>
    </citation>
    <scope>IDENTIFICATION</scope>
    <source>
        <tissue evidence="16 17">Leaves</tissue>
    </source>
</reference>
<feature type="domain" description="NB-ARC" evidence="11">
    <location>
        <begin position="455"/>
        <end position="627"/>
    </location>
</feature>
<dbReference type="PANTHER" id="PTHR23155:SF1152">
    <property type="entry name" value="AAA+ ATPASE DOMAIN-CONTAINING PROTEIN"/>
    <property type="match status" value="1"/>
</dbReference>
<dbReference type="Gene3D" id="3.80.10.10">
    <property type="entry name" value="Ribonuclease Inhibitor"/>
    <property type="match status" value="1"/>
</dbReference>
<evidence type="ECO:0000313" key="21">
    <source>
        <dbReference type="RefSeq" id="XP_027078899.2"/>
    </source>
</evidence>
<dbReference type="PANTHER" id="PTHR23155">
    <property type="entry name" value="DISEASE RESISTANCE PROTEIN RP"/>
    <property type="match status" value="1"/>
</dbReference>
<dbReference type="RefSeq" id="XP_027078898.2">
    <property type="nucleotide sequence ID" value="XM_027223097.2"/>
</dbReference>
<accession>A0A6P6TK39</accession>
<dbReference type="RefSeq" id="XP_071915422.1">
    <property type="nucleotide sequence ID" value="XM_072059321.1"/>
</dbReference>
<comment type="function">
    <text evidence="1">Confers resistance to late blight (Phytophthora infestans) races carrying the avirulence gene Avr1. Resistance proteins guard the plant against pathogens that contain an appropriate avirulence protein via an indirect interaction with this avirulence protein. That triggers a defense system including the hypersensitive response, which restricts the pathogen growth.</text>
</comment>
<dbReference type="SUPFAM" id="SSF52540">
    <property type="entry name" value="P-loop containing nucleoside triphosphate hydrolases"/>
    <property type="match status" value="1"/>
</dbReference>
<organism evidence="15 16">
    <name type="scientific">Coffea arabica</name>
    <name type="common">Arabian coffee</name>
    <dbReference type="NCBI Taxonomy" id="13443"/>
    <lineage>
        <taxon>Eukaryota</taxon>
        <taxon>Viridiplantae</taxon>
        <taxon>Streptophyta</taxon>
        <taxon>Embryophyta</taxon>
        <taxon>Tracheophyta</taxon>
        <taxon>Spermatophyta</taxon>
        <taxon>Magnoliopsida</taxon>
        <taxon>eudicotyledons</taxon>
        <taxon>Gunneridae</taxon>
        <taxon>Pentapetalae</taxon>
        <taxon>asterids</taxon>
        <taxon>lamiids</taxon>
        <taxon>Gentianales</taxon>
        <taxon>Rubiaceae</taxon>
        <taxon>Ixoroideae</taxon>
        <taxon>Gardenieae complex</taxon>
        <taxon>Bertiereae - Coffeeae clade</taxon>
        <taxon>Coffeeae</taxon>
        <taxon>Coffea</taxon>
    </lineage>
</organism>
<feature type="domain" description="Disease resistance N-terminal" evidence="12">
    <location>
        <begin position="318"/>
        <end position="393"/>
    </location>
</feature>
<dbReference type="Gene3D" id="1.20.5.4130">
    <property type="match status" value="1"/>
</dbReference>
<dbReference type="CDD" id="cd14798">
    <property type="entry name" value="RX-CC_like"/>
    <property type="match status" value="1"/>
</dbReference>
<reference evidence="15" key="1">
    <citation type="journal article" date="2025" name="Foods">
        <title>Unveiling the Microbial Signatures of Arabica Coffee Cherries: Insights into Ripeness Specific Diversity, Functional Traits, and Implications for Quality and Safety.</title>
        <authorList>
            <consortium name="RefSeq"/>
            <person name="Tenea G.N."/>
            <person name="Cifuentes V."/>
            <person name="Reyes P."/>
            <person name="Cevallos-Vallejos M."/>
        </authorList>
    </citation>
    <scope>NUCLEOTIDE SEQUENCE [LARGE SCALE GENOMIC DNA]</scope>
</reference>
<evidence type="ECO:0000313" key="17">
    <source>
        <dbReference type="RefSeq" id="XP_027078895.2"/>
    </source>
</evidence>
<evidence type="ECO:0000256" key="4">
    <source>
        <dbReference type="ARBA" id="ARBA00022490"/>
    </source>
</evidence>
<evidence type="ECO:0000259" key="14">
    <source>
        <dbReference type="Pfam" id="PF23598"/>
    </source>
</evidence>
<dbReference type="InterPro" id="IPR058922">
    <property type="entry name" value="WHD_DRP"/>
</dbReference>
<dbReference type="Pfam" id="PF18052">
    <property type="entry name" value="Rx_N"/>
    <property type="match status" value="1"/>
</dbReference>
<dbReference type="Gene3D" id="3.40.50.300">
    <property type="entry name" value="P-loop containing nucleotide triphosphate hydrolases"/>
    <property type="match status" value="1"/>
</dbReference>
<dbReference type="InterPro" id="IPR002182">
    <property type="entry name" value="NB-ARC"/>
</dbReference>
<dbReference type="InterPro" id="IPR042197">
    <property type="entry name" value="Apaf_helical"/>
</dbReference>
<dbReference type="GO" id="GO:0043531">
    <property type="term" value="F:ADP binding"/>
    <property type="evidence" value="ECO:0007669"/>
    <property type="project" value="InterPro"/>
</dbReference>
<keyword evidence="8" id="KW-0547">Nucleotide-binding</keyword>
<evidence type="ECO:0000313" key="23">
    <source>
        <dbReference type="RefSeq" id="XP_071915422.1"/>
    </source>
</evidence>
<evidence type="ECO:0000256" key="9">
    <source>
        <dbReference type="ARBA" id="ARBA00022821"/>
    </source>
</evidence>
<dbReference type="InterPro" id="IPR036388">
    <property type="entry name" value="WH-like_DNA-bd_sf"/>
</dbReference>
<dbReference type="GO" id="GO:0051607">
    <property type="term" value="P:defense response to virus"/>
    <property type="evidence" value="ECO:0007669"/>
    <property type="project" value="UniProtKB-ARBA"/>
</dbReference>
<dbReference type="RefSeq" id="XP_027078896.2">
    <property type="nucleotide sequence ID" value="XM_027223095.2"/>
</dbReference>
<evidence type="ECO:0000313" key="22">
    <source>
        <dbReference type="RefSeq" id="XP_071915421.1"/>
    </source>
</evidence>
<keyword evidence="10" id="KW-0067">ATP-binding</keyword>
<dbReference type="Pfam" id="PF23598">
    <property type="entry name" value="LRR_14"/>
    <property type="match status" value="1"/>
</dbReference>
<dbReference type="RefSeq" id="XP_027078899.2">
    <property type="nucleotide sequence ID" value="XM_027223098.2"/>
</dbReference>
<proteinExistence type="inferred from homology"/>
<protein>
    <submittedName>
        <fullName evidence="16 17">Late blight resistance protein homolog R1A-3 isoform X1</fullName>
    </submittedName>
</protein>
<dbReference type="RefSeq" id="XP_027078894.2">
    <property type="nucleotide sequence ID" value="XM_027223093.2"/>
</dbReference>
<dbReference type="GO" id="GO:0005524">
    <property type="term" value="F:ATP binding"/>
    <property type="evidence" value="ECO:0007669"/>
    <property type="project" value="UniProtKB-KW"/>
</dbReference>
<keyword evidence="6" id="KW-0381">Hypersensitive response</keyword>
<dbReference type="InterPro" id="IPR041118">
    <property type="entry name" value="Rx_N"/>
</dbReference>
<comment type="similarity">
    <text evidence="3">Belongs to the disease resistance NB-LRR family.</text>
</comment>
<evidence type="ECO:0000259" key="12">
    <source>
        <dbReference type="Pfam" id="PF18052"/>
    </source>
</evidence>
<keyword evidence="4" id="KW-0963">Cytoplasm</keyword>
<evidence type="ECO:0000313" key="19">
    <source>
        <dbReference type="RefSeq" id="XP_027078897.2"/>
    </source>
</evidence>
<feature type="domain" description="Disease resistance R13L4/SHOC-2-like LRR" evidence="14">
    <location>
        <begin position="861"/>
        <end position="1125"/>
    </location>
</feature>
<dbReference type="InterPro" id="IPR027417">
    <property type="entry name" value="P-loop_NTPase"/>
</dbReference>
<evidence type="ECO:0000256" key="6">
    <source>
        <dbReference type="ARBA" id="ARBA00022667"/>
    </source>
</evidence>
<name>A0A6P6TK39_COFAR</name>
<dbReference type="Pfam" id="PF00931">
    <property type="entry name" value="NB-ARC"/>
    <property type="match status" value="1"/>
</dbReference>
<dbReference type="InterPro" id="IPR032675">
    <property type="entry name" value="LRR_dom_sf"/>
</dbReference>
<evidence type="ECO:0000313" key="18">
    <source>
        <dbReference type="RefSeq" id="XP_027078896.2"/>
    </source>
</evidence>
<evidence type="ECO:0000259" key="11">
    <source>
        <dbReference type="Pfam" id="PF00931"/>
    </source>
</evidence>
<evidence type="ECO:0000256" key="1">
    <source>
        <dbReference type="ARBA" id="ARBA00002074"/>
    </source>
</evidence>
<evidence type="ECO:0000259" key="13">
    <source>
        <dbReference type="Pfam" id="PF23559"/>
    </source>
</evidence>
<dbReference type="RefSeq" id="XP_027078897.2">
    <property type="nucleotide sequence ID" value="XM_027223096.2"/>
</dbReference>
<evidence type="ECO:0000256" key="3">
    <source>
        <dbReference type="ARBA" id="ARBA00008894"/>
    </source>
</evidence>
<keyword evidence="9" id="KW-0611">Plant defense</keyword>
<evidence type="ECO:0000256" key="8">
    <source>
        <dbReference type="ARBA" id="ARBA00022741"/>
    </source>
</evidence>
<dbReference type="GeneID" id="113702105"/>
<dbReference type="OrthoDB" id="1288760at2759"/>
<comment type="subcellular location">
    <subcellularLocation>
        <location evidence="2">Cytoplasm</location>
    </subcellularLocation>
</comment>
<dbReference type="InterPro" id="IPR055414">
    <property type="entry name" value="LRR_R13L4/SHOC2-like"/>
</dbReference>
<gene>
    <name evidence="16 17 18 19 20 21 22 23" type="primary">LOC113702105</name>
</gene>
<dbReference type="Proteomes" id="UP001652660">
    <property type="component" value="Chromosome 7e"/>
</dbReference>
<dbReference type="AlphaFoldDB" id="A0A6P6TK39"/>
<dbReference type="Pfam" id="PF23559">
    <property type="entry name" value="WHD_DRP"/>
    <property type="match status" value="1"/>
</dbReference>
<dbReference type="GO" id="GO:0005737">
    <property type="term" value="C:cytoplasm"/>
    <property type="evidence" value="ECO:0007669"/>
    <property type="project" value="UniProtKB-SubCell"/>
</dbReference>
<evidence type="ECO:0000256" key="7">
    <source>
        <dbReference type="ARBA" id="ARBA00022737"/>
    </source>
</evidence>
<evidence type="ECO:0000313" key="20">
    <source>
        <dbReference type="RefSeq" id="XP_027078898.2"/>
    </source>
</evidence>
<dbReference type="Gene3D" id="1.10.10.10">
    <property type="entry name" value="Winged helix-like DNA-binding domain superfamily/Winged helix DNA-binding domain"/>
    <property type="match status" value="1"/>
</dbReference>
<dbReference type="SUPFAM" id="SSF52058">
    <property type="entry name" value="L domain-like"/>
    <property type="match status" value="1"/>
</dbReference>
<dbReference type="InterPro" id="IPR038005">
    <property type="entry name" value="RX-like_CC"/>
</dbReference>
<dbReference type="Gene3D" id="1.10.8.430">
    <property type="entry name" value="Helical domain of apoptotic protease-activating factors"/>
    <property type="match status" value="1"/>
</dbReference>
<evidence type="ECO:0000313" key="15">
    <source>
        <dbReference type="Proteomes" id="UP001652660"/>
    </source>
</evidence>
<sequence length="1182" mass="134861">MEFRQLISKLIELEKSKRFFYMDTERFFDMDIKDLCERFLNPHLLELPLPDVGDNQIYFIVNGLMNCLKLRAGLDQDMIDLTKDLLQKLKLSKNILDIATMQGVDPMQLIYLLAHYTFMVINAKWLRNVYLSYFYQRVPHDIQFQISQLHRKIELVDPQFHATSVHVMKASKELSRSPLTFVPEKNKYIVAEFVDSLLGALRQILDFHITFMVPVQDHILNLHEGVKSISILLHVKQENFNALPDKMKDHIGVVIIDLGIVICSISVNEIKHGLAKGTDLAISRLVKDLQFVMQEVAQTHPPSSSSLRFPRTNELGSIDFFLENLQEIATSEAGSIASPKDQIQIIQEDLLFLRSFLQKIAKQRNQNVKFQALWDGAMEVAYKAEFVIDSVALGDRLECLDTVAGDIKHTKTEALKVSDSIRNDDEAQRVANNSIHFKSQLSTLALNEVLVGLDEEVKTIADRLTRGSNQLDIVSIVGMAGLGKTTLANTIYHHPSILGHFHFRAWCTISQVYSKQNLLVQILSSIGSGSHDQYIKMHEDDLVVTLFQLLKRNRYLIILDDVWDIGAWNLLERSLPNDANGSRILFTSRIENLSLQFKSDSQPHHLCHLSDKECLELLLRKIFGKEDCPPTLIKVLMQVANKCKGLPHTVVIFAGILSRIEPDCWQEFADSLNSNTSNSTEPLELSYIHLPEYLKPCLLYIGAFREDQDIPVRKLSWLWISEGFVQKIEGKSLDDVAEDYLKDLIGRSLVMVTEQRTLAGAKICRLHDLVHEFVVAKAKKESFLQISYGSNDLLQISNWGDDLSTSTGPSPHRLCMYSMSGKELAMSRPFFPGLRCLLYFGYACMGSEKLHDGPIWFLKSKLLRVLDFRDMLISGNFPSELLLLVHLRYLAISLWYSASIPSAIDNLSRLHTFLVGGNAVARLPNTIWNIKTLRHLRRTESPQSSGSTLGHQRNKTFPPSGFTLPTRDIENSPNLDHLDSFSLAINCFGEQLQKILKKLPSIRRLKCVHADAGNQTGIVKLDSLSRLESLQLHRFYGCKFEVPMNLKKLTLSRNKWPWSEISTIGKLPNLEVLKLEKKSFMGEKWEMQEGEFSKLRFLELSRLNLCNWTAYNSDNFSHLEKLVLYSCLRLEEVPLCLGESSTIEMIEVEFCRKSLVSYVEQIQQEQMEMGNQDLKVVITHAI</sequence>
<keyword evidence="7" id="KW-0677">Repeat</keyword>
<evidence type="ECO:0000256" key="5">
    <source>
        <dbReference type="ARBA" id="ARBA00022614"/>
    </source>
</evidence>
<feature type="domain" description="Disease resistance protein winged helix" evidence="13">
    <location>
        <begin position="704"/>
        <end position="774"/>
    </location>
</feature>
<keyword evidence="5" id="KW-0433">Leucine-rich repeat</keyword>
<dbReference type="InterPro" id="IPR044974">
    <property type="entry name" value="Disease_R_plants"/>
</dbReference>
<evidence type="ECO:0000313" key="16">
    <source>
        <dbReference type="RefSeq" id="XP_027078894.2"/>
    </source>
</evidence>
<dbReference type="PRINTS" id="PR00364">
    <property type="entry name" value="DISEASERSIST"/>
</dbReference>
<evidence type="ECO:0000256" key="2">
    <source>
        <dbReference type="ARBA" id="ARBA00004496"/>
    </source>
</evidence>
<dbReference type="RefSeq" id="XP_071915421.1">
    <property type="nucleotide sequence ID" value="XM_072059320.1"/>
</dbReference>
<dbReference type="GO" id="GO:0009626">
    <property type="term" value="P:plant-type hypersensitive response"/>
    <property type="evidence" value="ECO:0007669"/>
    <property type="project" value="UniProtKB-KW"/>
</dbReference>
<keyword evidence="15" id="KW-1185">Reference proteome</keyword>
<dbReference type="RefSeq" id="XP_027078895.2">
    <property type="nucleotide sequence ID" value="XM_027223094.2"/>
</dbReference>